<evidence type="ECO:0000256" key="1">
    <source>
        <dbReference type="ARBA" id="ARBA00011738"/>
    </source>
</evidence>
<keyword evidence="12" id="KW-1185">Reference proteome</keyword>
<dbReference type="SUPFAM" id="SSF56281">
    <property type="entry name" value="Metallo-hydrolase/oxidoreductase"/>
    <property type="match status" value="1"/>
</dbReference>
<evidence type="ECO:0000256" key="4">
    <source>
        <dbReference type="ARBA" id="ARBA00022723"/>
    </source>
</evidence>
<accession>A0ABX1BP57</accession>
<comment type="catalytic activity">
    <reaction evidence="8">
        <text>Endonucleolytic cleavage of RNA, removing extra 3' nucleotides from tRNA precursor, generating 3' termini of tRNAs. A 3'-hydroxy group is left at the tRNA terminus and a 5'-phosphoryl group is left at the trailer molecule.</text>
        <dbReference type="EC" id="3.1.26.11"/>
    </reaction>
</comment>
<comment type="similarity">
    <text evidence="8">Belongs to the RNase Z family.</text>
</comment>
<feature type="binding site" evidence="8">
    <location>
        <position position="267"/>
    </location>
    <ligand>
        <name>Zn(2+)</name>
        <dbReference type="ChEBI" id="CHEBI:29105"/>
        <label>2</label>
        <note>catalytic</note>
    </ligand>
</feature>
<keyword evidence="7 8" id="KW-0862">Zinc</keyword>
<name>A0ABX1BP57_9ACTN</name>
<keyword evidence="5 8" id="KW-0255">Endonuclease</keyword>
<dbReference type="InterPro" id="IPR036866">
    <property type="entry name" value="RibonucZ/Hydroxyglut_hydro"/>
</dbReference>
<feature type="domain" description="Metallo-beta-lactamase" evidence="10">
    <location>
        <begin position="199"/>
        <end position="268"/>
    </location>
</feature>
<dbReference type="EC" id="3.1.26.11" evidence="8"/>
<comment type="function">
    <text evidence="8">Zinc phosphodiesterase, which displays some tRNA 3'-processing endonuclease activity. Probably involved in tRNA maturation, by removing a 3'-trailer from precursor tRNA.</text>
</comment>
<feature type="binding site" evidence="8">
    <location>
        <position position="68"/>
    </location>
    <ligand>
        <name>Zn(2+)</name>
        <dbReference type="ChEBI" id="CHEBI:29105"/>
        <label>2</label>
        <note>catalytic</note>
    </ligand>
</feature>
<feature type="binding site" evidence="8">
    <location>
        <position position="209"/>
    </location>
    <ligand>
        <name>Zn(2+)</name>
        <dbReference type="ChEBI" id="CHEBI:29105"/>
        <label>2</label>
        <note>catalytic</note>
    </ligand>
</feature>
<protein>
    <recommendedName>
        <fullName evidence="8">Ribonuclease Z</fullName>
        <shortName evidence="8">RNase Z</shortName>
        <ecNumber evidence="8">3.1.26.11</ecNumber>
    </recommendedName>
    <alternativeName>
        <fullName evidence="8">tRNA 3 endonuclease</fullName>
    </alternativeName>
    <alternativeName>
        <fullName evidence="8">tRNase Z</fullName>
    </alternativeName>
</protein>
<keyword evidence="4 8" id="KW-0479">Metal-binding</keyword>
<feature type="binding site" evidence="8">
    <location>
        <position position="67"/>
    </location>
    <ligand>
        <name>Zn(2+)</name>
        <dbReference type="ChEBI" id="CHEBI:29105"/>
        <label>2</label>
        <note>catalytic</note>
    </ligand>
</feature>
<evidence type="ECO:0000313" key="12">
    <source>
        <dbReference type="Proteomes" id="UP000695264"/>
    </source>
</evidence>
<dbReference type="PANTHER" id="PTHR46018:SF2">
    <property type="entry name" value="ZINC PHOSPHODIESTERASE ELAC PROTEIN 1"/>
    <property type="match status" value="1"/>
</dbReference>
<feature type="binding site" evidence="8">
    <location>
        <position position="141"/>
    </location>
    <ligand>
        <name>Zn(2+)</name>
        <dbReference type="ChEBI" id="CHEBI:29105"/>
        <label>1</label>
        <note>catalytic</note>
    </ligand>
</feature>
<gene>
    <name evidence="8" type="primary">rnz</name>
    <name evidence="11" type="ORF">HCK00_02600</name>
</gene>
<dbReference type="Pfam" id="PF12706">
    <property type="entry name" value="Lactamase_B_2"/>
    <property type="match status" value="1"/>
</dbReference>
<dbReference type="PANTHER" id="PTHR46018">
    <property type="entry name" value="ZINC PHOSPHODIESTERASE ELAC PROTEIN 1"/>
    <property type="match status" value="1"/>
</dbReference>
<dbReference type="GO" id="GO:0042781">
    <property type="term" value="F:3'-tRNA processing endoribonuclease activity"/>
    <property type="evidence" value="ECO:0007669"/>
    <property type="project" value="UniProtKB-EC"/>
</dbReference>
<comment type="subunit">
    <text evidence="1 8">Homodimer.</text>
</comment>
<keyword evidence="2 8" id="KW-0819">tRNA processing</keyword>
<proteinExistence type="inferred from homology"/>
<organism evidence="11 12">
    <name type="scientific">Streptomyces zingiberis</name>
    <dbReference type="NCBI Taxonomy" id="2053010"/>
    <lineage>
        <taxon>Bacteria</taxon>
        <taxon>Bacillati</taxon>
        <taxon>Actinomycetota</taxon>
        <taxon>Actinomycetes</taxon>
        <taxon>Kitasatosporales</taxon>
        <taxon>Streptomycetaceae</taxon>
        <taxon>Streptomyces</taxon>
    </lineage>
</organism>
<evidence type="ECO:0000259" key="10">
    <source>
        <dbReference type="Pfam" id="PF12706"/>
    </source>
</evidence>
<dbReference type="InterPro" id="IPR001279">
    <property type="entry name" value="Metallo-B-lactamas"/>
</dbReference>
<feature type="binding site" evidence="8">
    <location>
        <position position="209"/>
    </location>
    <ligand>
        <name>Zn(2+)</name>
        <dbReference type="ChEBI" id="CHEBI:29105"/>
        <label>1</label>
        <note>catalytic</note>
    </ligand>
</feature>
<dbReference type="Pfam" id="PF00753">
    <property type="entry name" value="Lactamase_B"/>
    <property type="match status" value="1"/>
</dbReference>
<evidence type="ECO:0000256" key="7">
    <source>
        <dbReference type="ARBA" id="ARBA00022833"/>
    </source>
</evidence>
<evidence type="ECO:0000259" key="9">
    <source>
        <dbReference type="Pfam" id="PF00753"/>
    </source>
</evidence>
<comment type="caution">
    <text evidence="11">The sequence shown here is derived from an EMBL/GenBank/DDBJ whole genome shotgun (WGS) entry which is preliminary data.</text>
</comment>
<dbReference type="CDD" id="cd07717">
    <property type="entry name" value="RNaseZ_ZiPD-like_MBL-fold"/>
    <property type="match status" value="1"/>
</dbReference>
<dbReference type="RefSeq" id="WP_168100082.1">
    <property type="nucleotide sequence ID" value="NZ_JAATEN010000002.1"/>
</dbReference>
<dbReference type="HAMAP" id="MF_01818">
    <property type="entry name" value="RNase_Z_BN"/>
    <property type="match status" value="1"/>
</dbReference>
<comment type="cofactor">
    <cofactor evidence="8">
        <name>Zn(2+)</name>
        <dbReference type="ChEBI" id="CHEBI:29105"/>
    </cofactor>
    <text evidence="8">Binds 2 Zn(2+) ions.</text>
</comment>
<dbReference type="NCBIfam" id="NF000805">
    <property type="entry name" value="PRK00055.2-3"/>
    <property type="match status" value="1"/>
</dbReference>
<evidence type="ECO:0000256" key="8">
    <source>
        <dbReference type="HAMAP-Rule" id="MF_01818"/>
    </source>
</evidence>
<feature type="binding site" evidence="8">
    <location>
        <position position="63"/>
    </location>
    <ligand>
        <name>Zn(2+)</name>
        <dbReference type="ChEBI" id="CHEBI:29105"/>
        <label>1</label>
        <note>catalytic</note>
    </ligand>
</feature>
<feature type="active site" description="Proton acceptor" evidence="8">
    <location>
        <position position="67"/>
    </location>
</feature>
<dbReference type="Proteomes" id="UP000695264">
    <property type="component" value="Unassembled WGS sequence"/>
</dbReference>
<evidence type="ECO:0000313" key="11">
    <source>
        <dbReference type="EMBL" id="NJP99460.1"/>
    </source>
</evidence>
<evidence type="ECO:0000256" key="6">
    <source>
        <dbReference type="ARBA" id="ARBA00022801"/>
    </source>
</evidence>
<evidence type="ECO:0000256" key="2">
    <source>
        <dbReference type="ARBA" id="ARBA00022694"/>
    </source>
</evidence>
<keyword evidence="3 8" id="KW-0540">Nuclease</keyword>
<evidence type="ECO:0000256" key="3">
    <source>
        <dbReference type="ARBA" id="ARBA00022722"/>
    </source>
</evidence>
<feature type="domain" description="Metallo-beta-lactamase" evidence="9">
    <location>
        <begin position="30"/>
        <end position="121"/>
    </location>
</feature>
<dbReference type="EMBL" id="JAATEN010000002">
    <property type="protein sequence ID" value="NJP99460.1"/>
    <property type="molecule type" value="Genomic_DNA"/>
</dbReference>
<keyword evidence="6 8" id="KW-0378">Hydrolase</keyword>
<evidence type="ECO:0000256" key="5">
    <source>
        <dbReference type="ARBA" id="ARBA00022759"/>
    </source>
</evidence>
<feature type="binding site" evidence="8">
    <location>
        <position position="65"/>
    </location>
    <ligand>
        <name>Zn(2+)</name>
        <dbReference type="ChEBI" id="CHEBI:29105"/>
        <label>1</label>
        <note>catalytic</note>
    </ligand>
</feature>
<dbReference type="InterPro" id="IPR013471">
    <property type="entry name" value="RNase_Z/BN"/>
</dbReference>
<dbReference type="Gene3D" id="3.60.15.10">
    <property type="entry name" value="Ribonuclease Z/Hydroxyacylglutathione hydrolase-like"/>
    <property type="match status" value="1"/>
</dbReference>
<reference evidence="11 12" key="1">
    <citation type="submission" date="2020-03" db="EMBL/GenBank/DDBJ databases">
        <title>WGS of actinomycetes isolated from Thailand.</title>
        <authorList>
            <person name="Thawai C."/>
        </authorList>
    </citation>
    <scope>NUCLEOTIDE SEQUENCE [LARGE SCALE GENOMIC DNA]</scope>
    <source>
        <strain evidence="11 12">PLAI 1-29</strain>
    </source>
</reference>
<sequence length="307" mass="33844">MSVRELVVLGTASQVPTRERNHHGCLLRWDGEGILFDPGEGTQRQMIRAGLSAHDLNRLCVTHFHGDHSLGLAGVIQRINLDRVPHPVTAHYPASGQEYFRRLRYATAYHEAVGVTEEPVAEDGTLAVTPAYTLEARRLSHPVESFGYRLTEPERRHMVPERLAAYGIAGPDVGRLSRESVLRTAEHGTVHVDQVSEVRRGQRFAFVMDTRLCGGAEALAEGCDLLVTESTFLDEDAPLAQRHGHLTAGQAARLAAAAGVRHLVLTHFSQRYTEPAAFERQARAAGFGGELTVARDLQRVPVPKHLR</sequence>